<evidence type="ECO:0000313" key="2">
    <source>
        <dbReference type="EMBL" id="THU83284.1"/>
    </source>
</evidence>
<gene>
    <name evidence="2" type="ORF">K435DRAFT_871446</name>
</gene>
<evidence type="ECO:0000256" key="1">
    <source>
        <dbReference type="SAM" id="MobiDB-lite"/>
    </source>
</evidence>
<dbReference type="EMBL" id="ML179673">
    <property type="protein sequence ID" value="THU83284.1"/>
    <property type="molecule type" value="Genomic_DNA"/>
</dbReference>
<dbReference type="Proteomes" id="UP000297245">
    <property type="component" value="Unassembled WGS sequence"/>
</dbReference>
<organism evidence="2 3">
    <name type="scientific">Dendrothele bispora (strain CBS 962.96)</name>
    <dbReference type="NCBI Taxonomy" id="1314807"/>
    <lineage>
        <taxon>Eukaryota</taxon>
        <taxon>Fungi</taxon>
        <taxon>Dikarya</taxon>
        <taxon>Basidiomycota</taxon>
        <taxon>Agaricomycotina</taxon>
        <taxon>Agaricomycetes</taxon>
        <taxon>Agaricomycetidae</taxon>
        <taxon>Agaricales</taxon>
        <taxon>Agaricales incertae sedis</taxon>
        <taxon>Dendrothele</taxon>
    </lineage>
</organism>
<evidence type="ECO:0000313" key="3">
    <source>
        <dbReference type="Proteomes" id="UP000297245"/>
    </source>
</evidence>
<name>A0A4S8L416_DENBC</name>
<reference evidence="2 3" key="1">
    <citation type="journal article" date="2019" name="Nat. Ecol. Evol.">
        <title>Megaphylogeny resolves global patterns of mushroom evolution.</title>
        <authorList>
            <person name="Varga T."/>
            <person name="Krizsan K."/>
            <person name="Foldi C."/>
            <person name="Dima B."/>
            <person name="Sanchez-Garcia M."/>
            <person name="Sanchez-Ramirez S."/>
            <person name="Szollosi G.J."/>
            <person name="Szarkandi J.G."/>
            <person name="Papp V."/>
            <person name="Albert L."/>
            <person name="Andreopoulos W."/>
            <person name="Angelini C."/>
            <person name="Antonin V."/>
            <person name="Barry K.W."/>
            <person name="Bougher N.L."/>
            <person name="Buchanan P."/>
            <person name="Buyck B."/>
            <person name="Bense V."/>
            <person name="Catcheside P."/>
            <person name="Chovatia M."/>
            <person name="Cooper J."/>
            <person name="Damon W."/>
            <person name="Desjardin D."/>
            <person name="Finy P."/>
            <person name="Geml J."/>
            <person name="Haridas S."/>
            <person name="Hughes K."/>
            <person name="Justo A."/>
            <person name="Karasinski D."/>
            <person name="Kautmanova I."/>
            <person name="Kiss B."/>
            <person name="Kocsube S."/>
            <person name="Kotiranta H."/>
            <person name="LaButti K.M."/>
            <person name="Lechner B.E."/>
            <person name="Liimatainen K."/>
            <person name="Lipzen A."/>
            <person name="Lukacs Z."/>
            <person name="Mihaltcheva S."/>
            <person name="Morgado L.N."/>
            <person name="Niskanen T."/>
            <person name="Noordeloos M.E."/>
            <person name="Ohm R.A."/>
            <person name="Ortiz-Santana B."/>
            <person name="Ovrebo C."/>
            <person name="Racz N."/>
            <person name="Riley R."/>
            <person name="Savchenko A."/>
            <person name="Shiryaev A."/>
            <person name="Soop K."/>
            <person name="Spirin V."/>
            <person name="Szebenyi C."/>
            <person name="Tomsovsky M."/>
            <person name="Tulloss R.E."/>
            <person name="Uehling J."/>
            <person name="Grigoriev I.V."/>
            <person name="Vagvolgyi C."/>
            <person name="Papp T."/>
            <person name="Martin F.M."/>
            <person name="Miettinen O."/>
            <person name="Hibbett D.S."/>
            <person name="Nagy L.G."/>
        </authorList>
    </citation>
    <scope>NUCLEOTIDE SEQUENCE [LARGE SCALE GENOMIC DNA]</scope>
    <source>
        <strain evidence="2 3">CBS 962.96</strain>
    </source>
</reference>
<feature type="compositionally biased region" description="Basic residues" evidence="1">
    <location>
        <begin position="331"/>
        <end position="340"/>
    </location>
</feature>
<feature type="compositionally biased region" description="Low complexity" evidence="1">
    <location>
        <begin position="353"/>
        <end position="388"/>
    </location>
</feature>
<keyword evidence="3" id="KW-1185">Reference proteome</keyword>
<dbReference type="AlphaFoldDB" id="A0A4S8L416"/>
<protein>
    <submittedName>
        <fullName evidence="2">Uncharacterized protein</fullName>
    </submittedName>
</protein>
<feature type="region of interest" description="Disordered" evidence="1">
    <location>
        <begin position="202"/>
        <end position="399"/>
    </location>
</feature>
<sequence length="525" mass="59000">MPRLKQSTRRRNLGSAANYFDGDRVAVLRSINVLIAELVMRFGCSVPMERDSSKVGDQRRVLINIDVGEFFGCWYGEVTRNYEGSNHPITTMEWLTRPGKWQELAMKDPKIQTLIAMRRRAESTGTGPKPTGLPSYVLQRYSDRRQHLRGDLVPKEWEYLDSVCRPFVKGTKTPKEREIFHEEDSVPPRPWESEALLALGAARCRGRSSRTTRELDSSSHSRSPRAGTSSRRRHNSRSPSVDSLHSDTTRSTSVDSHGRLRSSSPAVVRRSTRLDRRSRSNGGQVAVNSDQPSTTTHSRSSRTYAFSSPTSRGRDTRSRSSSPLTGSSSRRVLRRNHQSHRSNEGRGVVNPYRAAPSPSTPLRRSSRGSRFSSSFASTSSATSARRSSPPQTLDSDSDLPSMEDLMTEFRPTYSVIALLWLKVGLIQRFYLISITDLFTSKNGDYSEELLMNVTRGSTNLSQQKVGLGRIGVEPEVVFELLENATWRRISRADVFVAPRFEKVYLRAEGVACGHKMPCPDVIEID</sequence>
<feature type="compositionally biased region" description="Low complexity" evidence="1">
    <location>
        <begin position="293"/>
        <end position="311"/>
    </location>
</feature>
<feature type="compositionally biased region" description="Low complexity" evidence="1">
    <location>
        <begin position="319"/>
        <end position="330"/>
    </location>
</feature>
<feature type="compositionally biased region" description="Polar residues" evidence="1">
    <location>
        <begin position="249"/>
        <end position="265"/>
    </location>
</feature>
<feature type="compositionally biased region" description="Polar residues" evidence="1">
    <location>
        <begin position="281"/>
        <end position="292"/>
    </location>
</feature>
<proteinExistence type="predicted"/>
<accession>A0A4S8L416</accession>